<evidence type="ECO:0000256" key="3">
    <source>
        <dbReference type="ARBA" id="ARBA00022679"/>
    </source>
</evidence>
<keyword evidence="7" id="KW-0411">Iron-sulfur</keyword>
<dbReference type="EMBL" id="CP045272">
    <property type="protein sequence ID" value="QJX77112.1"/>
    <property type="molecule type" value="Genomic_DNA"/>
</dbReference>
<dbReference type="FunFam" id="3.40.640.10:FF:000084">
    <property type="entry name" value="IscS-like cysteine desulfurase"/>
    <property type="match status" value="1"/>
</dbReference>
<dbReference type="Gene3D" id="3.40.640.10">
    <property type="entry name" value="Type I PLP-dependent aspartate aminotransferase-like (Major domain)"/>
    <property type="match status" value="1"/>
</dbReference>
<comment type="catalytic activity">
    <reaction evidence="8">
        <text>(sulfur carrier)-H + L-cysteine = (sulfur carrier)-SH + L-alanine</text>
        <dbReference type="Rhea" id="RHEA:43892"/>
        <dbReference type="Rhea" id="RHEA-COMP:14737"/>
        <dbReference type="Rhea" id="RHEA-COMP:14739"/>
        <dbReference type="ChEBI" id="CHEBI:29917"/>
        <dbReference type="ChEBI" id="CHEBI:35235"/>
        <dbReference type="ChEBI" id="CHEBI:57972"/>
        <dbReference type="ChEBI" id="CHEBI:64428"/>
        <dbReference type="EC" id="2.8.1.7"/>
    </reaction>
</comment>
<dbReference type="RefSeq" id="WP_171777102.1">
    <property type="nucleotide sequence ID" value="NZ_CP045272.1"/>
</dbReference>
<evidence type="ECO:0000256" key="8">
    <source>
        <dbReference type="ARBA" id="ARBA00050776"/>
    </source>
</evidence>
<dbReference type="GO" id="GO:0046872">
    <property type="term" value="F:metal ion binding"/>
    <property type="evidence" value="ECO:0007669"/>
    <property type="project" value="UniProtKB-KW"/>
</dbReference>
<gene>
    <name evidence="10" type="ORF">FDZ14_13230</name>
</gene>
<feature type="domain" description="Aminotransferase class V" evidence="9">
    <location>
        <begin position="5"/>
        <end position="367"/>
    </location>
</feature>
<dbReference type="GO" id="GO:0031071">
    <property type="term" value="F:cysteine desulfurase activity"/>
    <property type="evidence" value="ECO:0007669"/>
    <property type="project" value="UniProtKB-EC"/>
</dbReference>
<name>A0A6M6DRF1_PRIMG</name>
<comment type="similarity">
    <text evidence="2">Belongs to the class-V pyridoxal-phosphate-dependent aminotransferase family. NifS/IscS subfamily.</text>
</comment>
<evidence type="ECO:0000313" key="10">
    <source>
        <dbReference type="EMBL" id="QJX77112.1"/>
    </source>
</evidence>
<proteinExistence type="inferred from homology"/>
<accession>A0A6M6DRF1</accession>
<dbReference type="Gene3D" id="3.90.1150.10">
    <property type="entry name" value="Aspartate Aminotransferase, domain 1"/>
    <property type="match status" value="1"/>
</dbReference>
<dbReference type="SUPFAM" id="SSF53383">
    <property type="entry name" value="PLP-dependent transferases"/>
    <property type="match status" value="1"/>
</dbReference>
<dbReference type="InterPro" id="IPR015422">
    <property type="entry name" value="PyrdxlP-dep_Trfase_small"/>
</dbReference>
<dbReference type="Proteomes" id="UP000501076">
    <property type="component" value="Chromosome"/>
</dbReference>
<evidence type="ECO:0000256" key="2">
    <source>
        <dbReference type="ARBA" id="ARBA00006490"/>
    </source>
</evidence>
<dbReference type="InterPro" id="IPR015424">
    <property type="entry name" value="PyrdxlP-dep_Trfase"/>
</dbReference>
<organism evidence="10 11">
    <name type="scientific">Priestia megaterium</name>
    <name type="common">Bacillus megaterium</name>
    <dbReference type="NCBI Taxonomy" id="1404"/>
    <lineage>
        <taxon>Bacteria</taxon>
        <taxon>Bacillati</taxon>
        <taxon>Bacillota</taxon>
        <taxon>Bacilli</taxon>
        <taxon>Bacillales</taxon>
        <taxon>Bacillaceae</taxon>
        <taxon>Priestia</taxon>
    </lineage>
</organism>
<keyword evidence="5" id="KW-0663">Pyridoxal phosphate</keyword>
<evidence type="ECO:0000256" key="1">
    <source>
        <dbReference type="ARBA" id="ARBA00001933"/>
    </source>
</evidence>
<dbReference type="InterPro" id="IPR015421">
    <property type="entry name" value="PyrdxlP-dep_Trfase_major"/>
</dbReference>
<dbReference type="InterPro" id="IPR016454">
    <property type="entry name" value="Cysteine_dSase"/>
</dbReference>
<dbReference type="PIRSF" id="PIRSF005572">
    <property type="entry name" value="NifS"/>
    <property type="match status" value="1"/>
</dbReference>
<dbReference type="GO" id="GO:0051536">
    <property type="term" value="F:iron-sulfur cluster binding"/>
    <property type="evidence" value="ECO:0007669"/>
    <property type="project" value="UniProtKB-KW"/>
</dbReference>
<evidence type="ECO:0000256" key="5">
    <source>
        <dbReference type="ARBA" id="ARBA00022898"/>
    </source>
</evidence>
<evidence type="ECO:0000259" key="9">
    <source>
        <dbReference type="Pfam" id="PF00266"/>
    </source>
</evidence>
<dbReference type="Gene3D" id="1.10.260.50">
    <property type="match status" value="1"/>
</dbReference>
<dbReference type="AlphaFoldDB" id="A0A6M6DRF1"/>
<evidence type="ECO:0000256" key="7">
    <source>
        <dbReference type="ARBA" id="ARBA00023014"/>
    </source>
</evidence>
<keyword evidence="10" id="KW-0032">Aminotransferase</keyword>
<reference evidence="10 11" key="1">
    <citation type="submission" date="2019-10" db="EMBL/GenBank/DDBJ databases">
        <title>Complete genome sequences for adaption low water activity.</title>
        <authorList>
            <person name="Zhao L."/>
            <person name="Zhong J."/>
        </authorList>
    </citation>
    <scope>NUCLEOTIDE SEQUENCE [LARGE SCALE GENOMIC DNA]</scope>
    <source>
        <strain evidence="10 11">FDU301</strain>
    </source>
</reference>
<evidence type="ECO:0000313" key="11">
    <source>
        <dbReference type="Proteomes" id="UP000501076"/>
    </source>
</evidence>
<sequence length="389" mass="42604">MHTPIYFDYNATTPIDPRVLEGMLPYLQNHFGNPSSTYSIGYRTKEAIEMARKDIANLISVEDGNVFFTSGGSEANSTILKGIAAKSSKKKHIITSSIEHPAILKTCDYLRKHNGFLITTIPVNPAGIVDVNDIERAITSQTVLVTVMMVNNEIGSIQPIKEIGNLCKKHNIHFHCDAVQAVGKIPVNLKELPIDSLSMSAHKIYGPKGVGCLYLREGVNIPPLILGGSQEFGMRSGTENVAGIVGFGIAAKIVQEDLYFNLTKIEYLRNLFLTNLHTEIEECLINGDIHASVPSTINIQFSGIRGESLASMLNELGFCVSIASACSSTSSKLSHVLKAIGKTDEEIRSSIRISIGALTTEDEINQLVRHLKQSVMRLRSFSPKYQMSI</sequence>
<evidence type="ECO:0000256" key="4">
    <source>
        <dbReference type="ARBA" id="ARBA00022723"/>
    </source>
</evidence>
<dbReference type="PANTHER" id="PTHR11601:SF34">
    <property type="entry name" value="CYSTEINE DESULFURASE"/>
    <property type="match status" value="1"/>
</dbReference>
<dbReference type="NCBIfam" id="NF002806">
    <property type="entry name" value="PRK02948.1"/>
    <property type="match status" value="1"/>
</dbReference>
<dbReference type="InterPro" id="IPR000192">
    <property type="entry name" value="Aminotrans_V_dom"/>
</dbReference>
<keyword evidence="4" id="KW-0479">Metal-binding</keyword>
<dbReference type="PANTHER" id="PTHR11601">
    <property type="entry name" value="CYSTEINE DESULFURYLASE FAMILY MEMBER"/>
    <property type="match status" value="1"/>
</dbReference>
<keyword evidence="3 10" id="KW-0808">Transferase</keyword>
<dbReference type="GO" id="GO:0008483">
    <property type="term" value="F:transaminase activity"/>
    <property type="evidence" value="ECO:0007669"/>
    <property type="project" value="UniProtKB-KW"/>
</dbReference>
<keyword evidence="6" id="KW-0408">Iron</keyword>
<dbReference type="Pfam" id="PF00266">
    <property type="entry name" value="Aminotran_5"/>
    <property type="match status" value="1"/>
</dbReference>
<comment type="cofactor">
    <cofactor evidence="1">
        <name>pyridoxal 5'-phosphate</name>
        <dbReference type="ChEBI" id="CHEBI:597326"/>
    </cofactor>
</comment>
<evidence type="ECO:0000256" key="6">
    <source>
        <dbReference type="ARBA" id="ARBA00023004"/>
    </source>
</evidence>
<protein>
    <submittedName>
        <fullName evidence="10">Aminotransferase class V-fold PLP-dependent enzyme</fullName>
    </submittedName>
</protein>